<feature type="compositionally biased region" description="Polar residues" evidence="1">
    <location>
        <begin position="69"/>
        <end position="78"/>
    </location>
</feature>
<dbReference type="Proteomes" id="UP000242180">
    <property type="component" value="Unassembled WGS sequence"/>
</dbReference>
<dbReference type="AlphaFoldDB" id="A0A1X2HBF3"/>
<dbReference type="OMA" id="NIKIVVY"/>
<dbReference type="InterPro" id="IPR014729">
    <property type="entry name" value="Rossmann-like_a/b/a_fold"/>
</dbReference>
<gene>
    <name evidence="3" type="ORF">BCR43DRAFT_530971</name>
</gene>
<feature type="compositionally biased region" description="Acidic residues" evidence="1">
    <location>
        <begin position="36"/>
        <end position="58"/>
    </location>
</feature>
<feature type="domain" description="UspA" evidence="2">
    <location>
        <begin position="141"/>
        <end position="276"/>
    </location>
</feature>
<dbReference type="PANTHER" id="PTHR46100">
    <property type="entry name" value="IMP2'P"/>
    <property type="match status" value="1"/>
</dbReference>
<evidence type="ECO:0000313" key="4">
    <source>
        <dbReference type="Proteomes" id="UP000242180"/>
    </source>
</evidence>
<feature type="region of interest" description="Disordered" evidence="1">
    <location>
        <begin position="1"/>
        <end position="94"/>
    </location>
</feature>
<comment type="caution">
    <text evidence="3">The sequence shown here is derived from an EMBL/GenBank/DDBJ whole genome shotgun (WGS) entry which is preliminary data.</text>
</comment>
<feature type="compositionally biased region" description="Basic and acidic residues" evidence="1">
    <location>
        <begin position="8"/>
        <end position="31"/>
    </location>
</feature>
<keyword evidence="4" id="KW-1185">Reference proteome</keyword>
<dbReference type="SUPFAM" id="SSF52402">
    <property type="entry name" value="Adenine nucleotide alpha hydrolases-like"/>
    <property type="match status" value="1"/>
</dbReference>
<dbReference type="EMBL" id="MCGN01000005">
    <property type="protein sequence ID" value="ORY96138.1"/>
    <property type="molecule type" value="Genomic_DNA"/>
</dbReference>
<evidence type="ECO:0000313" key="3">
    <source>
        <dbReference type="EMBL" id="ORY96138.1"/>
    </source>
</evidence>
<evidence type="ECO:0000259" key="2">
    <source>
        <dbReference type="Pfam" id="PF00582"/>
    </source>
</evidence>
<proteinExistence type="predicted"/>
<dbReference type="Pfam" id="PF00582">
    <property type="entry name" value="Usp"/>
    <property type="match status" value="1"/>
</dbReference>
<dbReference type="InterPro" id="IPR006015">
    <property type="entry name" value="Universal_stress_UspA"/>
</dbReference>
<sequence length="320" mass="36186">MLAQEIEELNRDTEEDRRVKEAVIVAKRDPNKIVGPDDEDDSSEEGDSEGDYDEDDYFDEMRRRDPELYQTTQNNRQIAWSDADTNDTSVKKKTAVERPPELVFSDPPTTITTIDRIVVTFHYGVSEERTHPKSRKYMMTCDFGEESMYAMNWAMGTMLRDGDQVHLVSIVSPEDDLENLDDNEKYRLWQEMDRKSKTLISNVRSVLGDMLLFNIKICIYVIAGPTKESLLDLIYETPLTMVVCGSREKGALKGLLMGSVSTFLVHNSPVPVSVVRPQKKAKKSKKKLTAAQKLSQSVRNGQLKVDEAAGASSAPNVHML</sequence>
<dbReference type="InParanoid" id="A0A1X2HBF3"/>
<dbReference type="Gene3D" id="3.40.50.620">
    <property type="entry name" value="HUPs"/>
    <property type="match status" value="1"/>
</dbReference>
<dbReference type="PANTHER" id="PTHR46100:SF4">
    <property type="entry name" value="USPA DOMAIN-CONTAINING PROTEIN"/>
    <property type="match status" value="1"/>
</dbReference>
<evidence type="ECO:0000256" key="1">
    <source>
        <dbReference type="SAM" id="MobiDB-lite"/>
    </source>
</evidence>
<organism evidence="3 4">
    <name type="scientific">Syncephalastrum racemosum</name>
    <name type="common">Filamentous fungus</name>
    <dbReference type="NCBI Taxonomy" id="13706"/>
    <lineage>
        <taxon>Eukaryota</taxon>
        <taxon>Fungi</taxon>
        <taxon>Fungi incertae sedis</taxon>
        <taxon>Mucoromycota</taxon>
        <taxon>Mucoromycotina</taxon>
        <taxon>Mucoromycetes</taxon>
        <taxon>Mucorales</taxon>
        <taxon>Syncephalastraceae</taxon>
        <taxon>Syncephalastrum</taxon>
    </lineage>
</organism>
<reference evidence="3 4" key="1">
    <citation type="submission" date="2016-07" db="EMBL/GenBank/DDBJ databases">
        <title>Pervasive Adenine N6-methylation of Active Genes in Fungi.</title>
        <authorList>
            <consortium name="DOE Joint Genome Institute"/>
            <person name="Mondo S.J."/>
            <person name="Dannebaum R.O."/>
            <person name="Kuo R.C."/>
            <person name="Labutti K."/>
            <person name="Haridas S."/>
            <person name="Kuo A."/>
            <person name="Salamov A."/>
            <person name="Ahrendt S.R."/>
            <person name="Lipzen A."/>
            <person name="Sullivan W."/>
            <person name="Andreopoulos W.B."/>
            <person name="Clum A."/>
            <person name="Lindquist E."/>
            <person name="Daum C."/>
            <person name="Ramamoorthy G.K."/>
            <person name="Gryganskyi A."/>
            <person name="Culley D."/>
            <person name="Magnuson J.K."/>
            <person name="James T.Y."/>
            <person name="O'Malley M.A."/>
            <person name="Stajich J.E."/>
            <person name="Spatafora J.W."/>
            <person name="Visel A."/>
            <person name="Grigoriev I.V."/>
        </authorList>
    </citation>
    <scope>NUCLEOTIDE SEQUENCE [LARGE SCALE GENOMIC DNA]</scope>
    <source>
        <strain evidence="3 4">NRRL 2496</strain>
    </source>
</reference>
<accession>A0A1X2HBF3</accession>
<dbReference type="PRINTS" id="PR01438">
    <property type="entry name" value="UNVRSLSTRESS"/>
</dbReference>
<dbReference type="OrthoDB" id="843225at2759"/>
<dbReference type="CDD" id="cd23659">
    <property type="entry name" value="USP_At3g01520-like"/>
    <property type="match status" value="1"/>
</dbReference>
<name>A0A1X2HBF3_SYNRA</name>
<dbReference type="STRING" id="13706.A0A1X2HBF3"/>
<protein>
    <recommendedName>
        <fullName evidence="2">UspA domain-containing protein</fullName>
    </recommendedName>
</protein>
<dbReference type="InterPro" id="IPR006016">
    <property type="entry name" value="UspA"/>
</dbReference>